<keyword evidence="9" id="KW-1185">Reference proteome</keyword>
<feature type="compositionally biased region" description="Acidic residues" evidence="6">
    <location>
        <begin position="1215"/>
        <end position="1224"/>
    </location>
</feature>
<feature type="region of interest" description="Disordered" evidence="6">
    <location>
        <begin position="41"/>
        <end position="112"/>
    </location>
</feature>
<dbReference type="InterPro" id="IPR012496">
    <property type="entry name" value="TMC_dom"/>
</dbReference>
<comment type="subcellular location">
    <subcellularLocation>
        <location evidence="1">Membrane</location>
        <topology evidence="1">Multi-pass membrane protein</topology>
    </subcellularLocation>
</comment>
<evidence type="ECO:0000256" key="1">
    <source>
        <dbReference type="ARBA" id="ARBA00004141"/>
    </source>
</evidence>
<feature type="transmembrane region" description="Helical" evidence="7">
    <location>
        <begin position="998"/>
        <end position="1016"/>
    </location>
</feature>
<dbReference type="RefSeq" id="XP_024945127.1">
    <property type="nucleotide sequence ID" value="XM_025089359.1"/>
</dbReference>
<feature type="transmembrane region" description="Helical" evidence="7">
    <location>
        <begin position="521"/>
        <end position="542"/>
    </location>
</feature>
<organism evidence="9 10">
    <name type="scientific">Cephus cinctus</name>
    <name type="common">Wheat stem sawfly</name>
    <dbReference type="NCBI Taxonomy" id="211228"/>
    <lineage>
        <taxon>Eukaryota</taxon>
        <taxon>Metazoa</taxon>
        <taxon>Ecdysozoa</taxon>
        <taxon>Arthropoda</taxon>
        <taxon>Hexapoda</taxon>
        <taxon>Insecta</taxon>
        <taxon>Pterygota</taxon>
        <taxon>Neoptera</taxon>
        <taxon>Endopterygota</taxon>
        <taxon>Hymenoptera</taxon>
        <taxon>Cephoidea</taxon>
        <taxon>Cephidae</taxon>
        <taxon>Cephus</taxon>
    </lineage>
</organism>
<dbReference type="KEGG" id="ccin:107272082"/>
<evidence type="ECO:0000256" key="2">
    <source>
        <dbReference type="ARBA" id="ARBA00006510"/>
    </source>
</evidence>
<gene>
    <name evidence="10" type="primary">LOC107272082</name>
</gene>
<name>A0AAJ7W5Z1_CEPCN</name>
<feature type="compositionally biased region" description="Basic and acidic residues" evidence="6">
    <location>
        <begin position="55"/>
        <end position="69"/>
    </location>
</feature>
<dbReference type="GO" id="GO:0005886">
    <property type="term" value="C:plasma membrane"/>
    <property type="evidence" value="ECO:0007669"/>
    <property type="project" value="InterPro"/>
</dbReference>
<evidence type="ECO:0000313" key="9">
    <source>
        <dbReference type="Proteomes" id="UP000694920"/>
    </source>
</evidence>
<feature type="region of interest" description="Disordered" evidence="6">
    <location>
        <begin position="1290"/>
        <end position="1335"/>
    </location>
</feature>
<feature type="region of interest" description="Disordered" evidence="6">
    <location>
        <begin position="1209"/>
        <end position="1229"/>
    </location>
</feature>
<evidence type="ECO:0000256" key="7">
    <source>
        <dbReference type="SAM" id="Phobius"/>
    </source>
</evidence>
<feature type="compositionally biased region" description="Low complexity" evidence="6">
    <location>
        <begin position="84"/>
        <end position="112"/>
    </location>
</feature>
<dbReference type="PANTHER" id="PTHR23302">
    <property type="entry name" value="TRANSMEMBRANE CHANNEL-RELATED"/>
    <property type="match status" value="1"/>
</dbReference>
<feature type="region of interest" description="Disordered" evidence="6">
    <location>
        <begin position="187"/>
        <end position="216"/>
    </location>
</feature>
<feature type="transmembrane region" description="Helical" evidence="7">
    <location>
        <begin position="350"/>
        <end position="375"/>
    </location>
</feature>
<dbReference type="GO" id="GO:0008381">
    <property type="term" value="F:mechanosensitive monoatomic ion channel activity"/>
    <property type="evidence" value="ECO:0007669"/>
    <property type="project" value="TreeGrafter"/>
</dbReference>
<feature type="compositionally biased region" description="Basic residues" evidence="6">
    <location>
        <begin position="187"/>
        <end position="198"/>
    </location>
</feature>
<proteinExistence type="inferred from homology"/>
<accession>A0AAJ7W5Z1</accession>
<sequence>MEKFSKKILSKSQEIFPVTHPGIQTPQPEVTIELVNQESEMLDSLAQPGTSSAKNSDHQFKRGRSAERTRNKKSKEPGTPGILRVDSTRSSRYSSSMPFLSPQVEPSSPQPSVDRLSVTFAIAEDKTNVNSEGYNVNFKTSNSLSEGPTINSGVEMQRIPTIPDTEDGGEDEDYSASACAIIQRRASSRCHTRRKRRSSSPFSPDAEGALRRRSSAFTTSSGENVYCSTAISIEDGGTQEQIFENLKLHKEVLSGVRQQPWPLRRKMKLVQQAKSYVRRHEGALQERLAQSRSTRDVIARASILINKKWQYFRREIVNLQTWLIPWELRIKEIESHFGSAVASYFIFLRWLFWINLVISATLTTFVAIPEVLTANQTLAGERKVMLPEEKLKSKHFLTLWEFEGILKYSPFFYGWYTNQDSTSGYRLPLAYFVANLVVYTYSFVAILRKMAENSRMSKLSEKEDECAFSWKLFTGWDFMIGNPETAHNRIASIVLGFKEALLEEAEKEKDERNWKIISMRIFVNICVMSLLALSAYEVVVIVARSMEPEAAESWWRQNEITVIMSLITFIFPFFFEILGIFENYHPRKQLRIQLARIMLLNLLNMYSLIFALFDKISNMEAQLQNLKPNSTIAPPICRDTLIPCYTNTTNSVVTLSALSLILLTNVSSTGTTNGFLENNANGLNNVIKSTPSLYDTTALNRKKPENLMDAPDYFNGNDDYNNVDYNNSDYNNYSYDMNNDDEYNEYYDLVYGNATTEYYDSYYYDDNDTINIIDTTAKILEDDTYNVTTFTEIIDFNDTSTFDYNSTDGTETMNDYSTFSTITSPVTTSSATDSSTNDISTNTWTTPVAKSTSTFDSITDEVTTELIASSSSTQRPVKDTTVIEKRIVRCYKRSCESPTMSPETSMESTVTVLLKLDNTTRRELRRLCWETMFGQELAKLTVMDLILTILSTLGMDFARAVFVRFMNNCWCWDLEKQYPQYGDFKIAENILHLVNNQGMVWMGMFFSPGLAALNLLKLGILMYLRSWAVLTCNVPHEVVFRASRSNNFYLALLLTMLFLCVLPVGYAIVWVEPSWHCGPFAGHSRMYHLATHSLKNVLPATFHKCLDYIASPGIIIPLIVLMALIIYYMVSLTGSLREANNDLKIQLRQERTEERRKMFQRAEKRQEVHETPFVRWKKILPVLPSSKSADIAISKGIIGNVVLEHKERKRSATSEAEEATDIEQDSLPHDPALCQQDLLVENNSRHRALVKQSSNNRSFSSGSIKDSFEQHSIDYGVIPEIRISVTEVGNEVPSNSNSGNEAHASDILGESSVKNVTVLSDNKDKSSSAKEEALQ</sequence>
<evidence type="ECO:0000259" key="8">
    <source>
        <dbReference type="Pfam" id="PF07810"/>
    </source>
</evidence>
<keyword evidence="3 7" id="KW-0812">Transmembrane</keyword>
<keyword evidence="4 7" id="KW-1133">Transmembrane helix</keyword>
<dbReference type="Pfam" id="PF07810">
    <property type="entry name" value="TMC"/>
    <property type="match status" value="1"/>
</dbReference>
<evidence type="ECO:0000256" key="3">
    <source>
        <dbReference type="ARBA" id="ARBA00022692"/>
    </source>
</evidence>
<feature type="compositionally biased region" description="Basic and acidic residues" evidence="6">
    <location>
        <begin position="1321"/>
        <end position="1335"/>
    </location>
</feature>
<feature type="region of interest" description="Disordered" evidence="6">
    <location>
        <begin position="1"/>
        <end position="27"/>
    </location>
</feature>
<evidence type="ECO:0000313" key="10">
    <source>
        <dbReference type="RefSeq" id="XP_024945127.1"/>
    </source>
</evidence>
<feature type="transmembrane region" description="Helical" evidence="7">
    <location>
        <begin position="428"/>
        <end position="447"/>
    </location>
</feature>
<feature type="domain" description="TMC" evidence="8">
    <location>
        <begin position="928"/>
        <end position="1043"/>
    </location>
</feature>
<feature type="transmembrane region" description="Helical" evidence="7">
    <location>
        <begin position="1048"/>
        <end position="1071"/>
    </location>
</feature>
<protein>
    <submittedName>
        <fullName evidence="10">Transmembrane channel-like protein 3</fullName>
    </submittedName>
</protein>
<feature type="transmembrane region" description="Helical" evidence="7">
    <location>
        <begin position="1108"/>
        <end position="1130"/>
    </location>
</feature>
<feature type="transmembrane region" description="Helical" evidence="7">
    <location>
        <begin position="593"/>
        <end position="613"/>
    </location>
</feature>
<comment type="similarity">
    <text evidence="2">Belongs to the TMC family.</text>
</comment>
<dbReference type="PANTHER" id="PTHR23302:SF40">
    <property type="entry name" value="TRANSMEMBRANE CHANNEL-LIKE PROTEIN"/>
    <property type="match status" value="1"/>
</dbReference>
<dbReference type="GeneID" id="107272082"/>
<reference evidence="10" key="1">
    <citation type="submission" date="2025-08" db="UniProtKB">
        <authorList>
            <consortium name="RefSeq"/>
        </authorList>
    </citation>
    <scope>IDENTIFICATION</scope>
</reference>
<keyword evidence="5 7" id="KW-0472">Membrane</keyword>
<evidence type="ECO:0000256" key="5">
    <source>
        <dbReference type="ARBA" id="ARBA00023136"/>
    </source>
</evidence>
<feature type="transmembrane region" description="Helical" evidence="7">
    <location>
        <begin position="562"/>
        <end position="581"/>
    </location>
</feature>
<evidence type="ECO:0000256" key="4">
    <source>
        <dbReference type="ARBA" id="ARBA00022989"/>
    </source>
</evidence>
<evidence type="ECO:0000256" key="6">
    <source>
        <dbReference type="SAM" id="MobiDB-lite"/>
    </source>
</evidence>
<dbReference type="InterPro" id="IPR038900">
    <property type="entry name" value="TMC"/>
</dbReference>
<dbReference type="Proteomes" id="UP000694920">
    <property type="component" value="Unplaced"/>
</dbReference>